<feature type="transmembrane region" description="Helical" evidence="1">
    <location>
        <begin position="22"/>
        <end position="41"/>
    </location>
</feature>
<dbReference type="RefSeq" id="WP_113989530.1">
    <property type="nucleotide sequence ID" value="NZ_QLST01000012.1"/>
</dbReference>
<comment type="caution">
    <text evidence="2">The sequence shown here is derived from an EMBL/GenBank/DDBJ whole genome shotgun (WGS) entry which is preliminary data.</text>
</comment>
<keyword evidence="1" id="KW-1133">Transmembrane helix</keyword>
<feature type="transmembrane region" description="Helical" evidence="1">
    <location>
        <begin position="48"/>
        <end position="65"/>
    </location>
</feature>
<evidence type="ECO:0000256" key="1">
    <source>
        <dbReference type="SAM" id="Phobius"/>
    </source>
</evidence>
<protein>
    <submittedName>
        <fullName evidence="2">Uncharacterized protein</fullName>
    </submittedName>
</protein>
<keyword evidence="1" id="KW-0812">Transmembrane</keyword>
<organism evidence="2 3">
    <name type="scientific">Flavobacterium tibetense</name>
    <dbReference type="NCBI Taxonomy" id="2233533"/>
    <lineage>
        <taxon>Bacteria</taxon>
        <taxon>Pseudomonadati</taxon>
        <taxon>Bacteroidota</taxon>
        <taxon>Flavobacteriia</taxon>
        <taxon>Flavobacteriales</taxon>
        <taxon>Flavobacteriaceae</taxon>
        <taxon>Flavobacterium</taxon>
    </lineage>
</organism>
<evidence type="ECO:0000313" key="2">
    <source>
        <dbReference type="EMBL" id="RBA27826.1"/>
    </source>
</evidence>
<reference evidence="2 3" key="1">
    <citation type="submission" date="2018-06" db="EMBL/GenBank/DDBJ databases">
        <title>Flavobacterium tibetense sp. nov., isolated from a wetland YonghuCo on Tibetan Plateau.</title>
        <authorList>
            <person name="Xing P."/>
            <person name="Phurbu D."/>
            <person name="Lu H."/>
        </authorList>
    </citation>
    <scope>NUCLEOTIDE SEQUENCE [LARGE SCALE GENOMIC DNA]</scope>
    <source>
        <strain evidence="2 3">YH5</strain>
    </source>
</reference>
<dbReference type="EMBL" id="QLST01000012">
    <property type="protein sequence ID" value="RBA27826.1"/>
    <property type="molecule type" value="Genomic_DNA"/>
</dbReference>
<evidence type="ECO:0000313" key="3">
    <source>
        <dbReference type="Proteomes" id="UP000253319"/>
    </source>
</evidence>
<dbReference type="AlphaFoldDB" id="A0A365NZY9"/>
<keyword evidence="1" id="KW-0472">Membrane</keyword>
<proteinExistence type="predicted"/>
<gene>
    <name evidence="2" type="ORF">DPN68_10060</name>
</gene>
<name>A0A365NZY9_9FLAO</name>
<keyword evidence="3" id="KW-1185">Reference proteome</keyword>
<dbReference type="Proteomes" id="UP000253319">
    <property type="component" value="Unassembled WGS sequence"/>
</dbReference>
<sequence>MKDFLNALVDIVLLDKVGNKTGLILVLVFLTILSIVFLVTIEDSYTKLFLFLGCILFAFQARSSYNKSKNE</sequence>
<accession>A0A365NZY9</accession>